<organism evidence="1">
    <name type="scientific">human gut metagenome</name>
    <dbReference type="NCBI Taxonomy" id="408170"/>
    <lineage>
        <taxon>unclassified sequences</taxon>
        <taxon>metagenomes</taxon>
        <taxon>organismal metagenomes</taxon>
    </lineage>
</organism>
<proteinExistence type="predicted"/>
<gene>
    <name evidence="1" type="ORF">LEA_07366</name>
</gene>
<dbReference type="InterPro" id="IPR053842">
    <property type="entry name" value="NikA-like"/>
</dbReference>
<dbReference type="EMBL" id="AJWY01004848">
    <property type="protein sequence ID" value="EKC71242.1"/>
    <property type="molecule type" value="Genomic_DNA"/>
</dbReference>
<feature type="non-terminal residue" evidence="1">
    <location>
        <position position="1"/>
    </location>
</feature>
<dbReference type="Pfam" id="PF21983">
    <property type="entry name" value="NikA-like"/>
    <property type="match status" value="1"/>
</dbReference>
<accession>K1TDH9</accession>
<protein>
    <submittedName>
        <fullName evidence="1">Mobilization protein</fullName>
    </submittedName>
</protein>
<dbReference type="AlphaFoldDB" id="K1TDH9"/>
<comment type="caution">
    <text evidence="1">The sequence shown here is derived from an EMBL/GenBank/DDBJ whole genome shotgun (WGS) entry which is preliminary data.</text>
</comment>
<sequence length="105" mass="11628">FRAEARTHLKIRLEKNMKKDIKFSTRMASADREKIRALAAKAHMSMSDYVAACCLGKRIVVIDEQKELLRQLKGIGGNINRLTVLANMGNLAGTAVPDSLCGDRL</sequence>
<name>K1TDH9_9ZZZZ</name>
<evidence type="ECO:0000313" key="1">
    <source>
        <dbReference type="EMBL" id="EKC71242.1"/>
    </source>
</evidence>
<reference evidence="1" key="1">
    <citation type="journal article" date="2013" name="Environ. Microbiol.">
        <title>Microbiota from the distal guts of lean and obese adolescents exhibit partial functional redundancy besides clear differences in community structure.</title>
        <authorList>
            <person name="Ferrer M."/>
            <person name="Ruiz A."/>
            <person name="Lanza F."/>
            <person name="Haange S.B."/>
            <person name="Oberbach A."/>
            <person name="Till H."/>
            <person name="Bargiela R."/>
            <person name="Campoy C."/>
            <person name="Segura M.T."/>
            <person name="Richter M."/>
            <person name="von Bergen M."/>
            <person name="Seifert J."/>
            <person name="Suarez A."/>
        </authorList>
    </citation>
    <scope>NUCLEOTIDE SEQUENCE</scope>
</reference>